<feature type="transmembrane region" description="Helical" evidence="1">
    <location>
        <begin position="39"/>
        <end position="61"/>
    </location>
</feature>
<proteinExistence type="predicted"/>
<reference evidence="3 4" key="1">
    <citation type="submission" date="2019-03" db="EMBL/GenBank/DDBJ databases">
        <title>Genomic Encyclopedia of Type Strains, Phase III (KMG-III): the genomes of soil and plant-associated and newly described type strains.</title>
        <authorList>
            <person name="Whitman W."/>
        </authorList>
    </citation>
    <scope>NUCLEOTIDE SEQUENCE [LARGE SCALE GENOMIC DNA]</scope>
    <source>
        <strain evidence="3 4">VKM Ac-2575</strain>
    </source>
</reference>
<dbReference type="Pfam" id="PF03372">
    <property type="entry name" value="Exo_endo_phos"/>
    <property type="match status" value="1"/>
</dbReference>
<dbReference type="EMBL" id="SOCE01000001">
    <property type="protein sequence ID" value="TDU91817.1"/>
    <property type="molecule type" value="Genomic_DNA"/>
</dbReference>
<keyword evidence="3" id="KW-0378">Hydrolase</keyword>
<feature type="domain" description="Endonuclease/exonuclease/phosphatase" evidence="2">
    <location>
        <begin position="106"/>
        <end position="340"/>
    </location>
</feature>
<dbReference type="InterPro" id="IPR005135">
    <property type="entry name" value="Endo/exonuclease/phosphatase"/>
</dbReference>
<dbReference type="SUPFAM" id="SSF56219">
    <property type="entry name" value="DNase I-like"/>
    <property type="match status" value="1"/>
</dbReference>
<evidence type="ECO:0000313" key="4">
    <source>
        <dbReference type="Proteomes" id="UP000295151"/>
    </source>
</evidence>
<keyword evidence="3" id="KW-0269">Exonuclease</keyword>
<dbReference type="GO" id="GO:0004519">
    <property type="term" value="F:endonuclease activity"/>
    <property type="evidence" value="ECO:0007669"/>
    <property type="project" value="UniProtKB-KW"/>
</dbReference>
<dbReference type="AlphaFoldDB" id="A0A4R7TJS2"/>
<name>A0A4R7TJS2_9ACTN</name>
<protein>
    <submittedName>
        <fullName evidence="3">Endonuclease/exonuclease/phosphatase (EEP) superfamily protein YafD</fullName>
    </submittedName>
</protein>
<evidence type="ECO:0000313" key="3">
    <source>
        <dbReference type="EMBL" id="TDU91817.1"/>
    </source>
</evidence>
<accession>A0A4R7TJS2</accession>
<feature type="transmembrane region" description="Helical" evidence="1">
    <location>
        <begin position="12"/>
        <end position="27"/>
    </location>
</feature>
<feature type="transmembrane region" description="Helical" evidence="1">
    <location>
        <begin position="68"/>
        <end position="89"/>
    </location>
</feature>
<keyword evidence="3" id="KW-0540">Nuclease</keyword>
<evidence type="ECO:0000256" key="1">
    <source>
        <dbReference type="SAM" id="Phobius"/>
    </source>
</evidence>
<sequence>MDSDAGWKLRRVVLSVLFLLVVALPLYPELYGLEAVSPFAQLVAFRPQALVLVLLVGLLMLIRRGWRLAAVLVCLLSLAGMGLIAPRVFSDPTPPPPGSRALTIMVANVLGGGADAKEVARLIKEQRPDLVSLPEAQVDVRQEIQDHLEGLTYHGFTQQANAAVESATSVLVSSTLGDVQFDSEKLDTGKVNSTQLKPGAGEPGAETIGPVQQTSTQFGHIIVTGGTLGKLRLIVYHGYPPLPSEVTTWKRDLEVVKGWCRQDRPTILAGDFNATNDHYDFRQALGDRCRSVAPSVGAGLSGTWPSDRITLAQTQIDHVVITTGIKPGKFTTYKIAGTDHRAVIAHVAVPKS</sequence>
<keyword evidence="3" id="KW-0255">Endonuclease</keyword>
<keyword evidence="4" id="KW-1185">Reference proteome</keyword>
<dbReference type="InterPro" id="IPR036691">
    <property type="entry name" value="Endo/exonu/phosph_ase_sf"/>
</dbReference>
<evidence type="ECO:0000259" key="2">
    <source>
        <dbReference type="Pfam" id="PF03372"/>
    </source>
</evidence>
<keyword evidence="1" id="KW-1133">Transmembrane helix</keyword>
<dbReference type="Gene3D" id="3.60.10.10">
    <property type="entry name" value="Endonuclease/exonuclease/phosphatase"/>
    <property type="match status" value="1"/>
</dbReference>
<dbReference type="RefSeq" id="WP_133981503.1">
    <property type="nucleotide sequence ID" value="NZ_SOCE01000001.1"/>
</dbReference>
<comment type="caution">
    <text evidence="3">The sequence shown here is derived from an EMBL/GenBank/DDBJ whole genome shotgun (WGS) entry which is preliminary data.</text>
</comment>
<dbReference type="GO" id="GO:0004527">
    <property type="term" value="F:exonuclease activity"/>
    <property type="evidence" value="ECO:0007669"/>
    <property type="project" value="UniProtKB-KW"/>
</dbReference>
<organism evidence="3 4">
    <name type="scientific">Kribbella voronezhensis</name>
    <dbReference type="NCBI Taxonomy" id="2512212"/>
    <lineage>
        <taxon>Bacteria</taxon>
        <taxon>Bacillati</taxon>
        <taxon>Actinomycetota</taxon>
        <taxon>Actinomycetes</taxon>
        <taxon>Propionibacteriales</taxon>
        <taxon>Kribbellaceae</taxon>
        <taxon>Kribbella</taxon>
    </lineage>
</organism>
<keyword evidence="1" id="KW-0472">Membrane</keyword>
<dbReference type="Proteomes" id="UP000295151">
    <property type="component" value="Unassembled WGS sequence"/>
</dbReference>
<keyword evidence="1" id="KW-0812">Transmembrane</keyword>
<dbReference type="OrthoDB" id="2340043at2"/>
<gene>
    <name evidence="3" type="ORF">EV138_5430</name>
</gene>